<dbReference type="InterPro" id="IPR029058">
    <property type="entry name" value="AB_hydrolase_fold"/>
</dbReference>
<protein>
    <submittedName>
        <fullName evidence="1">Alpha/beta fold hydrolase</fullName>
    </submittedName>
</protein>
<reference evidence="2" key="1">
    <citation type="journal article" date="2019" name="Int. J. Syst. Evol. Microbiol.">
        <title>The Global Catalogue of Microorganisms (GCM) 10K type strain sequencing project: providing services to taxonomists for standard genome sequencing and annotation.</title>
        <authorList>
            <consortium name="The Broad Institute Genomics Platform"/>
            <consortium name="The Broad Institute Genome Sequencing Center for Infectious Disease"/>
            <person name="Wu L."/>
            <person name="Ma J."/>
        </authorList>
    </citation>
    <scope>NUCLEOTIDE SEQUENCE [LARGE SCALE GENOMIC DNA]</scope>
    <source>
        <strain evidence="2">ICMP 6774ER</strain>
    </source>
</reference>
<evidence type="ECO:0000313" key="2">
    <source>
        <dbReference type="Proteomes" id="UP001597368"/>
    </source>
</evidence>
<dbReference type="Gene3D" id="3.40.50.1820">
    <property type="entry name" value="alpha/beta hydrolase"/>
    <property type="match status" value="1"/>
</dbReference>
<dbReference type="RefSeq" id="WP_379580857.1">
    <property type="nucleotide sequence ID" value="NZ_JBHUFV010000074.1"/>
</dbReference>
<dbReference type="Proteomes" id="UP001597368">
    <property type="component" value="Unassembled WGS sequence"/>
</dbReference>
<keyword evidence="1" id="KW-0378">Hydrolase</keyword>
<dbReference type="GO" id="GO:0016787">
    <property type="term" value="F:hydrolase activity"/>
    <property type="evidence" value="ECO:0007669"/>
    <property type="project" value="UniProtKB-KW"/>
</dbReference>
<evidence type="ECO:0000313" key="1">
    <source>
        <dbReference type="EMBL" id="MFD1938763.1"/>
    </source>
</evidence>
<organism evidence="1 2">
    <name type="scientific">Nonomuraea mangrovi</name>
    <dbReference type="NCBI Taxonomy" id="2316207"/>
    <lineage>
        <taxon>Bacteria</taxon>
        <taxon>Bacillati</taxon>
        <taxon>Actinomycetota</taxon>
        <taxon>Actinomycetes</taxon>
        <taxon>Streptosporangiales</taxon>
        <taxon>Streptosporangiaceae</taxon>
        <taxon>Nonomuraea</taxon>
    </lineage>
</organism>
<comment type="caution">
    <text evidence="1">The sequence shown here is derived from an EMBL/GenBank/DDBJ whole genome shotgun (WGS) entry which is preliminary data.</text>
</comment>
<dbReference type="EMBL" id="JBHUFV010000074">
    <property type="protein sequence ID" value="MFD1938763.1"/>
    <property type="molecule type" value="Genomic_DNA"/>
</dbReference>
<proteinExistence type="predicted"/>
<accession>A0ABW4T9Q2</accession>
<sequence length="172" mass="18420">MLFEPPLDVDGSQPTDWLARFDREIATGRIPAALVTGMKASRLGPPMLNAVPRPVLVLLTSMMLKREDKGAANGSEPTFRELAPSLHCDGQVAAETAGNLAAYQTTRAEVLLLGGTKSPAHLRAALTALEGVLPHARRVELEGLDHSATSNTARRGAPRRVATEIRRFLLPG</sequence>
<gene>
    <name evidence="1" type="ORF">ACFSKW_45605</name>
</gene>
<name>A0ABW4T9Q2_9ACTN</name>
<keyword evidence="2" id="KW-1185">Reference proteome</keyword>